<dbReference type="CTD" id="741"/>
<feature type="compositionally biased region" description="Acidic residues" evidence="2">
    <location>
        <begin position="96"/>
        <end position="116"/>
    </location>
</feature>
<dbReference type="GeneID" id="100892173"/>
<evidence type="ECO:0000256" key="2">
    <source>
        <dbReference type="SAM" id="MobiDB-lite"/>
    </source>
</evidence>
<evidence type="ECO:0000259" key="3">
    <source>
        <dbReference type="PROSITE" id="PS51083"/>
    </source>
</evidence>
<evidence type="ECO:0000313" key="5">
    <source>
        <dbReference type="Proteomes" id="UP000007110"/>
    </source>
</evidence>
<keyword evidence="1" id="KW-0863">Zinc-finger</keyword>
<dbReference type="SUPFAM" id="SSF144232">
    <property type="entry name" value="HIT/MYND zinc finger-like"/>
    <property type="match status" value="1"/>
</dbReference>
<reference evidence="5" key="1">
    <citation type="submission" date="2015-02" db="EMBL/GenBank/DDBJ databases">
        <title>Genome sequencing for Strongylocentrotus purpuratus.</title>
        <authorList>
            <person name="Murali S."/>
            <person name="Liu Y."/>
            <person name="Vee V."/>
            <person name="English A."/>
            <person name="Wang M."/>
            <person name="Skinner E."/>
            <person name="Han Y."/>
            <person name="Muzny D.M."/>
            <person name="Worley K.C."/>
            <person name="Gibbs R.A."/>
        </authorList>
    </citation>
    <scope>NUCLEOTIDE SEQUENCE</scope>
</reference>
<dbReference type="InterPro" id="IPR007529">
    <property type="entry name" value="Znf_HIT"/>
</dbReference>
<dbReference type="OrthoDB" id="10005492at2759"/>
<protein>
    <recommendedName>
        <fullName evidence="3">HIT-type domain-containing protein</fullName>
    </recommendedName>
</protein>
<dbReference type="AlphaFoldDB" id="A0A7M7ND44"/>
<keyword evidence="5" id="KW-1185">Reference proteome</keyword>
<evidence type="ECO:0000313" key="4">
    <source>
        <dbReference type="EnsemblMetazoa" id="XP_030833918"/>
    </source>
</evidence>
<dbReference type="InterPro" id="IPR039646">
    <property type="entry name" value="ZNHIT2"/>
</dbReference>
<organism evidence="4 5">
    <name type="scientific">Strongylocentrotus purpuratus</name>
    <name type="common">Purple sea urchin</name>
    <dbReference type="NCBI Taxonomy" id="7668"/>
    <lineage>
        <taxon>Eukaryota</taxon>
        <taxon>Metazoa</taxon>
        <taxon>Echinodermata</taxon>
        <taxon>Eleutherozoa</taxon>
        <taxon>Echinozoa</taxon>
        <taxon>Echinoidea</taxon>
        <taxon>Euechinoidea</taxon>
        <taxon>Echinacea</taxon>
        <taxon>Camarodonta</taxon>
        <taxon>Echinidea</taxon>
        <taxon>Strongylocentrotidae</taxon>
        <taxon>Strongylocentrotus</taxon>
    </lineage>
</organism>
<sequence>MATPTGESKDLRLHCESATISQQSGICKLCLKVQAAYTCPRCNVSYCSLACYKSEKHADCSESFYKNNFIQALKDTKGSSEDKKTVLEMLARLDAEESVDDSDDDDDDDADDNDEAESLQKRLAGLDLDKEPDKVWEKLTPQERQEFEEVLRAGALGSMLEQWIPWWTKHDRELISDMGEDAQKKEVQKVTTSDPPKLLGPVPRLSELLKSPPSPLLVFNMINVLYCYAFVVRFYNGSHMEIPLHAVQSFLEVCPGMSANVSFSSTEDALQSAVHTITQMKSVPSERKHLVSLIQDVVHIMLGRSKSSPSLYVESALSDLHQLLKRAKLIYKVPESTRSDIKKSKSAMFLAKKKVTFYLAWIRENPEALKMKAAEVKLLHRSMERDLQKHEQVKAGVEKNLAAVRPGQSSKLIEEIG</sequence>
<dbReference type="RefSeq" id="XP_030833918.1">
    <property type="nucleotide sequence ID" value="XM_030978058.1"/>
</dbReference>
<name>A0A7M7ND44_STRPU</name>
<dbReference type="PANTHER" id="PTHR15555">
    <property type="entry name" value="ZINC FINGER HIT DOMAIN CONTAINING PROTEIN 2 PROTEIN FON -RELATED"/>
    <property type="match status" value="1"/>
</dbReference>
<dbReference type="Pfam" id="PF04438">
    <property type="entry name" value="zf-HIT"/>
    <property type="match status" value="1"/>
</dbReference>
<feature type="region of interest" description="Disordered" evidence="2">
    <location>
        <begin position="94"/>
        <end position="116"/>
    </location>
</feature>
<keyword evidence="1" id="KW-0862">Zinc</keyword>
<keyword evidence="1" id="KW-0479">Metal-binding</keyword>
<evidence type="ECO:0000256" key="1">
    <source>
        <dbReference type="PROSITE-ProRule" id="PRU00453"/>
    </source>
</evidence>
<dbReference type="EnsemblMetazoa" id="XM_030978058">
    <property type="protein sequence ID" value="XP_030833918"/>
    <property type="gene ID" value="LOC100892173"/>
</dbReference>
<dbReference type="Proteomes" id="UP000007110">
    <property type="component" value="Unassembled WGS sequence"/>
</dbReference>
<dbReference type="GO" id="GO:0008270">
    <property type="term" value="F:zinc ion binding"/>
    <property type="evidence" value="ECO:0007669"/>
    <property type="project" value="UniProtKB-UniRule"/>
</dbReference>
<reference evidence="4" key="2">
    <citation type="submission" date="2021-01" db="UniProtKB">
        <authorList>
            <consortium name="EnsemblMetazoa"/>
        </authorList>
    </citation>
    <scope>IDENTIFICATION</scope>
</reference>
<feature type="domain" description="HIT-type" evidence="3">
    <location>
        <begin position="27"/>
        <end position="60"/>
    </location>
</feature>
<dbReference type="OMA" id="LMPDYKP"/>
<dbReference type="PANTHER" id="PTHR15555:SF0">
    <property type="entry name" value="ZINC FINGER HIT DOMAIN-CONTAINING PROTEIN 2"/>
    <property type="match status" value="1"/>
</dbReference>
<dbReference type="InParanoid" id="A0A7M7ND44"/>
<dbReference type="CDD" id="cd23024">
    <property type="entry name" value="zf-HIT_ZNHIT2-3"/>
    <property type="match status" value="1"/>
</dbReference>
<proteinExistence type="predicted"/>
<dbReference type="Gene3D" id="3.30.60.190">
    <property type="match status" value="1"/>
</dbReference>
<dbReference type="KEGG" id="spu:100892173"/>
<dbReference type="PROSITE" id="PS51083">
    <property type="entry name" value="ZF_HIT"/>
    <property type="match status" value="1"/>
</dbReference>
<accession>A0A7M7ND44</accession>